<evidence type="ECO:0008006" key="4">
    <source>
        <dbReference type="Google" id="ProtNLM"/>
    </source>
</evidence>
<keyword evidence="3" id="KW-1185">Reference proteome</keyword>
<feature type="signal peptide" evidence="1">
    <location>
        <begin position="1"/>
        <end position="21"/>
    </location>
</feature>
<feature type="chain" id="PRO_5042866701" description="AA1-like domain-containing protein" evidence="1">
    <location>
        <begin position="22"/>
        <end position="228"/>
    </location>
</feature>
<proteinExistence type="predicted"/>
<accession>A0AAN6GPU3</accession>
<dbReference type="EMBL" id="JAPDMZ010000157">
    <property type="protein sequence ID" value="KAK0547594.1"/>
    <property type="molecule type" value="Genomic_DNA"/>
</dbReference>
<name>A0AAN6GPU3_9BASI</name>
<dbReference type="Proteomes" id="UP001176517">
    <property type="component" value="Unassembled WGS sequence"/>
</dbReference>
<comment type="caution">
    <text evidence="2">The sequence shown here is derived from an EMBL/GenBank/DDBJ whole genome shotgun (WGS) entry which is preliminary data.</text>
</comment>
<evidence type="ECO:0000256" key="1">
    <source>
        <dbReference type="SAM" id="SignalP"/>
    </source>
</evidence>
<evidence type="ECO:0000313" key="3">
    <source>
        <dbReference type="Proteomes" id="UP001176517"/>
    </source>
</evidence>
<reference evidence="2" key="1">
    <citation type="journal article" date="2023" name="PhytoFront">
        <title>Draft Genome Resources of Seven Strains of Tilletia horrida, Causal Agent of Kernel Smut of Rice.</title>
        <authorList>
            <person name="Khanal S."/>
            <person name="Antony Babu S."/>
            <person name="Zhou X.G."/>
        </authorList>
    </citation>
    <scope>NUCLEOTIDE SEQUENCE</scope>
    <source>
        <strain evidence="2">TX6</strain>
    </source>
</reference>
<evidence type="ECO:0000313" key="2">
    <source>
        <dbReference type="EMBL" id="KAK0547594.1"/>
    </source>
</evidence>
<organism evidence="2 3">
    <name type="scientific">Tilletia horrida</name>
    <dbReference type="NCBI Taxonomy" id="155126"/>
    <lineage>
        <taxon>Eukaryota</taxon>
        <taxon>Fungi</taxon>
        <taxon>Dikarya</taxon>
        <taxon>Basidiomycota</taxon>
        <taxon>Ustilaginomycotina</taxon>
        <taxon>Exobasidiomycetes</taxon>
        <taxon>Tilletiales</taxon>
        <taxon>Tilletiaceae</taxon>
        <taxon>Tilletia</taxon>
    </lineage>
</organism>
<dbReference type="AlphaFoldDB" id="A0AAN6GPU3"/>
<keyword evidence="1" id="KW-0732">Signal</keyword>
<gene>
    <name evidence="2" type="ORF">OC846_004788</name>
</gene>
<sequence length="228" mass="24784">MQFPLLTTTALLTCLSALVSAAPTATRSVPQVKCSPFHTGTLVAVNSSGTALNAAFEGSINQEGQELLDLGYFGSTAPATSFSFLACTSNYTGWQPTLGVNSRTFYGHLTLSSNQSTCVTASPFPYKAYYTGPVRANCSSADDSSQLAQTWSITEAKYYNPFRIEYQLSFIGKRQSDPATDEKYIFFGEYAAERRESSFVPFIDYASPSSITNNTVYDGAPVLNFRLD</sequence>
<protein>
    <recommendedName>
        <fullName evidence="4">AA1-like domain-containing protein</fullName>
    </recommendedName>
</protein>